<dbReference type="PIRSF" id="PIRSF029792">
    <property type="entry name" value="Pro_racemase"/>
    <property type="match status" value="1"/>
</dbReference>
<gene>
    <name evidence="3" type="ORF">P7680_02940</name>
</gene>
<evidence type="ECO:0000313" key="4">
    <source>
        <dbReference type="Proteomes" id="UP001529180"/>
    </source>
</evidence>
<dbReference type="EMBL" id="JARSBO010000002">
    <property type="protein sequence ID" value="MDG4717934.1"/>
    <property type="molecule type" value="Genomic_DNA"/>
</dbReference>
<dbReference type="RefSeq" id="WP_258548074.1">
    <property type="nucleotide sequence ID" value="NZ_JARSBO010000002.1"/>
</dbReference>
<organism evidence="3 4">
    <name type="scientific">Thalassospira aquimaris</name>
    <dbReference type="NCBI Taxonomy" id="3037796"/>
    <lineage>
        <taxon>Bacteria</taxon>
        <taxon>Pseudomonadati</taxon>
        <taxon>Pseudomonadota</taxon>
        <taxon>Alphaproteobacteria</taxon>
        <taxon>Rhodospirillales</taxon>
        <taxon>Thalassospiraceae</taxon>
        <taxon>Thalassospira</taxon>
    </lineage>
</organism>
<dbReference type="Proteomes" id="UP001529180">
    <property type="component" value="Unassembled WGS sequence"/>
</dbReference>
<comment type="caution">
    <text evidence="3">The sequence shown here is derived from an EMBL/GenBank/DDBJ whole genome shotgun (WGS) entry which is preliminary data.</text>
</comment>
<evidence type="ECO:0000256" key="2">
    <source>
        <dbReference type="SAM" id="MobiDB-lite"/>
    </source>
</evidence>
<name>A0ABT6G7D7_9PROT</name>
<accession>A0ABT6G7D7</accession>
<feature type="region of interest" description="Disordered" evidence="2">
    <location>
        <begin position="1"/>
        <end position="23"/>
    </location>
</feature>
<comment type="similarity">
    <text evidence="1">Belongs to the proline racemase family.</text>
</comment>
<dbReference type="InterPro" id="IPR008794">
    <property type="entry name" value="Pro_racemase_fam"/>
</dbReference>
<evidence type="ECO:0000256" key="1">
    <source>
        <dbReference type="ARBA" id="ARBA00007529"/>
    </source>
</evidence>
<dbReference type="Gene3D" id="3.10.310.10">
    <property type="entry name" value="Diaminopimelate Epimerase, Chain A, domain 1"/>
    <property type="match status" value="2"/>
</dbReference>
<dbReference type="PANTHER" id="PTHR33442">
    <property type="entry name" value="TRANS-3-HYDROXY-L-PROLINE DEHYDRATASE"/>
    <property type="match status" value="1"/>
</dbReference>
<dbReference type="Pfam" id="PF05544">
    <property type="entry name" value="Pro_racemase"/>
    <property type="match status" value="1"/>
</dbReference>
<dbReference type="SUPFAM" id="SSF54506">
    <property type="entry name" value="Diaminopimelate epimerase-like"/>
    <property type="match status" value="1"/>
</dbReference>
<sequence length="356" mass="38760">MATTPDTRNAPDDSQITPAYPDQSTPIEVIDMHTGGEPLRIITSGYPAIPGDDILAKRRYARDHLDHLRRFLMFEPRGHYDMYGAILVEPSLPEADLAVLFIHNEGYSTMCGHAILALGRYAIDYGLVKAVEPVTQVNIECPCGLVRAEVDVTNGKTGKVRFSSVPSFMFAADLEFCLSDGRVFKTDIGYGGAFYAILDAGQFDIAITPENVSRLTALSEEIYQVVNDSIMLSHPDHDDLAFLYGAILTDGRDAFGSDPTRNICVFAKNQVDRSPTGSGVSARLAIQHAKGLIKRGQTRQFESVIGSGFEGSVEDVTTCGPHAAIIASVRGQAHYSGKASFWYEDGDDVGRGFIVR</sequence>
<reference evidence="3 4" key="1">
    <citation type="submission" date="2023-03" db="EMBL/GenBank/DDBJ databases">
        <title>Strain FZY0004 represents a novel species in the genus Thalassospira isolated from seawater.</title>
        <authorList>
            <person name="Fu Z.-Y."/>
        </authorList>
    </citation>
    <scope>NUCLEOTIDE SEQUENCE [LARGE SCALE GENOMIC DNA]</scope>
    <source>
        <strain evidence="3 4">FZY0004</strain>
    </source>
</reference>
<dbReference type="SFLD" id="SFLDS00028">
    <property type="entry name" value="Proline_Racemase"/>
    <property type="match status" value="1"/>
</dbReference>
<keyword evidence="4" id="KW-1185">Reference proteome</keyword>
<evidence type="ECO:0000313" key="3">
    <source>
        <dbReference type="EMBL" id="MDG4717934.1"/>
    </source>
</evidence>
<protein>
    <submittedName>
        <fullName evidence="3">Proline racemase family protein</fullName>
    </submittedName>
</protein>
<proteinExistence type="inferred from homology"/>
<dbReference type="PANTHER" id="PTHR33442:SF1">
    <property type="entry name" value="TRANS-3-HYDROXY-L-PROLINE DEHYDRATASE"/>
    <property type="match status" value="1"/>
</dbReference>